<accession>A0ACC1SME6</accession>
<organism evidence="1 2">
    <name type="scientific">Phlebia brevispora</name>
    <dbReference type="NCBI Taxonomy" id="194682"/>
    <lineage>
        <taxon>Eukaryota</taxon>
        <taxon>Fungi</taxon>
        <taxon>Dikarya</taxon>
        <taxon>Basidiomycota</taxon>
        <taxon>Agaricomycotina</taxon>
        <taxon>Agaricomycetes</taxon>
        <taxon>Polyporales</taxon>
        <taxon>Meruliaceae</taxon>
        <taxon>Phlebia</taxon>
    </lineage>
</organism>
<proteinExistence type="predicted"/>
<protein>
    <submittedName>
        <fullName evidence="1">Uncharacterized protein</fullName>
    </submittedName>
</protein>
<reference evidence="1" key="1">
    <citation type="submission" date="2022-07" db="EMBL/GenBank/DDBJ databases">
        <title>Genome Sequence of Phlebia brevispora.</title>
        <authorList>
            <person name="Buettner E."/>
        </authorList>
    </citation>
    <scope>NUCLEOTIDE SEQUENCE</scope>
    <source>
        <strain evidence="1">MPL23</strain>
    </source>
</reference>
<keyword evidence="2" id="KW-1185">Reference proteome</keyword>
<dbReference type="EMBL" id="JANHOG010001149">
    <property type="protein sequence ID" value="KAJ3542820.1"/>
    <property type="molecule type" value="Genomic_DNA"/>
</dbReference>
<gene>
    <name evidence="1" type="ORF">NM688_g5932</name>
</gene>
<dbReference type="Proteomes" id="UP001148662">
    <property type="component" value="Unassembled WGS sequence"/>
</dbReference>
<sequence>MRVENTRKVLWRVWAIPAENGSINALPTDAGTNLRVTWVNTLHGNSYGPSFDTFPAKTRCSSAWDVASPLLISWANLLRHQTTVHWCFFATATGIVLIFCPQVKSHAQSSERYVGDAAPILPARNFLSALARLRY</sequence>
<evidence type="ECO:0000313" key="1">
    <source>
        <dbReference type="EMBL" id="KAJ3542820.1"/>
    </source>
</evidence>
<evidence type="ECO:0000313" key="2">
    <source>
        <dbReference type="Proteomes" id="UP001148662"/>
    </source>
</evidence>
<name>A0ACC1SME6_9APHY</name>
<comment type="caution">
    <text evidence="1">The sequence shown here is derived from an EMBL/GenBank/DDBJ whole genome shotgun (WGS) entry which is preliminary data.</text>
</comment>